<protein>
    <submittedName>
        <fullName evidence="2">Uncharacterized protein</fullName>
    </submittedName>
</protein>
<proteinExistence type="predicted"/>
<sequence>MDNDPELGQHADGPDAAHDDSGGASEAAAALANAERLVGCAPEHFYSIGD</sequence>
<evidence type="ECO:0000313" key="2">
    <source>
        <dbReference type="EMBL" id="TDZ36513.1"/>
    </source>
</evidence>
<name>A0A4R8QQA2_9PEZI</name>
<gene>
    <name evidence="2" type="ORF">C8035_v008304</name>
</gene>
<reference evidence="2 3" key="1">
    <citation type="submission" date="2018-11" db="EMBL/GenBank/DDBJ databases">
        <title>Genome sequence and assembly of Colletotrichum spinosum.</title>
        <authorList>
            <person name="Gan P."/>
            <person name="Shirasu K."/>
        </authorList>
    </citation>
    <scope>NUCLEOTIDE SEQUENCE [LARGE SCALE GENOMIC DNA]</scope>
    <source>
        <strain evidence="2 3">CBS 515.97</strain>
    </source>
</reference>
<organism evidence="2 3">
    <name type="scientific">Colletotrichum spinosum</name>
    <dbReference type="NCBI Taxonomy" id="1347390"/>
    <lineage>
        <taxon>Eukaryota</taxon>
        <taxon>Fungi</taxon>
        <taxon>Dikarya</taxon>
        <taxon>Ascomycota</taxon>
        <taxon>Pezizomycotina</taxon>
        <taxon>Sordariomycetes</taxon>
        <taxon>Hypocreomycetidae</taxon>
        <taxon>Glomerellales</taxon>
        <taxon>Glomerellaceae</taxon>
        <taxon>Colletotrichum</taxon>
        <taxon>Colletotrichum orbiculare species complex</taxon>
    </lineage>
</organism>
<dbReference type="AlphaFoldDB" id="A0A4R8QQA2"/>
<feature type="compositionally biased region" description="Basic and acidic residues" evidence="1">
    <location>
        <begin position="7"/>
        <end position="21"/>
    </location>
</feature>
<keyword evidence="3" id="KW-1185">Reference proteome</keyword>
<feature type="region of interest" description="Disordered" evidence="1">
    <location>
        <begin position="1"/>
        <end position="28"/>
    </location>
</feature>
<dbReference type="EMBL" id="QAPG01000031">
    <property type="protein sequence ID" value="TDZ36513.1"/>
    <property type="molecule type" value="Genomic_DNA"/>
</dbReference>
<accession>A0A4R8QQA2</accession>
<evidence type="ECO:0000313" key="3">
    <source>
        <dbReference type="Proteomes" id="UP000295083"/>
    </source>
</evidence>
<evidence type="ECO:0000256" key="1">
    <source>
        <dbReference type="SAM" id="MobiDB-lite"/>
    </source>
</evidence>
<dbReference type="Proteomes" id="UP000295083">
    <property type="component" value="Unassembled WGS sequence"/>
</dbReference>
<comment type="caution">
    <text evidence="2">The sequence shown here is derived from an EMBL/GenBank/DDBJ whole genome shotgun (WGS) entry which is preliminary data.</text>
</comment>